<evidence type="ECO:0000256" key="4">
    <source>
        <dbReference type="ARBA" id="ARBA00022692"/>
    </source>
</evidence>
<dbReference type="SUPFAM" id="SSF81340">
    <property type="entry name" value="Clc chloride channel"/>
    <property type="match status" value="1"/>
</dbReference>
<dbReference type="Pfam" id="PF00571">
    <property type="entry name" value="CBS"/>
    <property type="match status" value="1"/>
</dbReference>
<name>C1FJW3_MICCC</name>
<dbReference type="EMBL" id="CP001577">
    <property type="protein sequence ID" value="ACO70670.1"/>
    <property type="molecule type" value="Genomic_DNA"/>
</dbReference>
<evidence type="ECO:0000256" key="12">
    <source>
        <dbReference type="RuleBase" id="RU361221"/>
    </source>
</evidence>
<feature type="transmembrane region" description="Helical" evidence="12">
    <location>
        <begin position="20"/>
        <end position="44"/>
    </location>
</feature>
<evidence type="ECO:0000256" key="11">
    <source>
        <dbReference type="PROSITE-ProRule" id="PRU00703"/>
    </source>
</evidence>
<dbReference type="Gene3D" id="1.10.3080.10">
    <property type="entry name" value="Clc chloride channel"/>
    <property type="match status" value="1"/>
</dbReference>
<feature type="compositionally biased region" description="Basic and acidic residues" evidence="13">
    <location>
        <begin position="443"/>
        <end position="458"/>
    </location>
</feature>
<keyword evidence="10 12" id="KW-0868">Chloride</keyword>
<evidence type="ECO:0000256" key="13">
    <source>
        <dbReference type="SAM" id="MobiDB-lite"/>
    </source>
</evidence>
<evidence type="ECO:0000256" key="8">
    <source>
        <dbReference type="ARBA" id="ARBA00023122"/>
    </source>
</evidence>
<evidence type="ECO:0000259" key="14">
    <source>
        <dbReference type="PROSITE" id="PS51371"/>
    </source>
</evidence>
<dbReference type="InterPro" id="IPR001807">
    <property type="entry name" value="ClC"/>
</dbReference>
<protein>
    <recommendedName>
        <fullName evidence="12">Chloride channel protein</fullName>
    </recommendedName>
</protein>
<dbReference type="InParanoid" id="C1FJW3"/>
<dbReference type="AlphaFoldDB" id="C1FJW3"/>
<evidence type="ECO:0000313" key="16">
    <source>
        <dbReference type="Proteomes" id="UP000002009"/>
    </source>
</evidence>
<keyword evidence="8 11" id="KW-0129">CBS domain</keyword>
<evidence type="ECO:0000256" key="5">
    <source>
        <dbReference type="ARBA" id="ARBA00022737"/>
    </source>
</evidence>
<sequence length="507" mass="55245">MTQTYDKRKGGRKNRAPSRLSEVIAAVFPVVFVSVLAFVAPLLFSCKVRQDHVEGKSSADMPLGIGHEVDHRMFVRFTCQQGQYNDLASLLLPSLSGSYHSTLTHLYSRDADEGAYSDASLVVLAACYYVFPLFIIGCSFPFGLFVPNMVFGSAAGHLFGRMVNRAPWLVGTRVAHPTVYAVLGAGAALGGWTRMAIAISAIMLEQTGNTDSLILMMVAVLSSRLVGAVLTPNSFTDEVIKQKNYEVLEPREPKIMSTLSAGAVCARDVVCLRPVEDVASIVRVLMHTTHTAFPVCQPAGGSNERFYDPERRGSKQDPVWRVETGSHEPEPELLGLVTRATLLDLLEEMVNSRRRSERTAPHLRVPASVMDQHVNFLGTGMMIGADELGTVPAHVPASRVYRMFSLMGVRRVIVVQSGGGNRLGGVITRRDLLDAIEEEEDLRDGGAARELRQKRERGGGSGPRQRRRPAGDGAQGGALLTPRPRASWASGWDDSRTGRSLPATVEH</sequence>
<comment type="similarity">
    <text evidence="2 12">Belongs to the chloride channel (TC 2.A.49) family.</text>
</comment>
<dbReference type="PRINTS" id="PR00762">
    <property type="entry name" value="CLCHANNEL"/>
</dbReference>
<dbReference type="OMA" id="LENEWHT"/>
<reference evidence="15 16" key="1">
    <citation type="journal article" date="2009" name="Science">
        <title>Green evolution and dynamic adaptations revealed by genomes of the marine picoeukaryotes Micromonas.</title>
        <authorList>
            <person name="Worden A.Z."/>
            <person name="Lee J.H."/>
            <person name="Mock T."/>
            <person name="Rouze P."/>
            <person name="Simmons M.P."/>
            <person name="Aerts A.L."/>
            <person name="Allen A.E."/>
            <person name="Cuvelier M.L."/>
            <person name="Derelle E."/>
            <person name="Everett M.V."/>
            <person name="Foulon E."/>
            <person name="Grimwood J."/>
            <person name="Gundlach H."/>
            <person name="Henrissat B."/>
            <person name="Napoli C."/>
            <person name="McDonald S.M."/>
            <person name="Parker M.S."/>
            <person name="Rombauts S."/>
            <person name="Salamov A."/>
            <person name="Von Dassow P."/>
            <person name="Badger J.H."/>
            <person name="Coutinho P.M."/>
            <person name="Demir E."/>
            <person name="Dubchak I."/>
            <person name="Gentemann C."/>
            <person name="Eikrem W."/>
            <person name="Gready J.E."/>
            <person name="John U."/>
            <person name="Lanier W."/>
            <person name="Lindquist E.A."/>
            <person name="Lucas S."/>
            <person name="Mayer K.F."/>
            <person name="Moreau H."/>
            <person name="Not F."/>
            <person name="Otillar R."/>
            <person name="Panaud O."/>
            <person name="Pangilinan J."/>
            <person name="Paulsen I."/>
            <person name="Piegu B."/>
            <person name="Poliakov A."/>
            <person name="Robbens S."/>
            <person name="Schmutz J."/>
            <person name="Toulza E."/>
            <person name="Wyss T."/>
            <person name="Zelensky A."/>
            <person name="Zhou K."/>
            <person name="Armbrust E.V."/>
            <person name="Bhattacharya D."/>
            <person name="Goodenough U.W."/>
            <person name="Van de Peer Y."/>
            <person name="Grigoriev I.V."/>
        </authorList>
    </citation>
    <scope>NUCLEOTIDE SEQUENCE [LARGE SCALE GENOMIC DNA]</scope>
    <source>
        <strain evidence="16">RCC299 / NOUM17</strain>
    </source>
</reference>
<dbReference type="PANTHER" id="PTHR11689">
    <property type="entry name" value="CHLORIDE CHANNEL PROTEIN CLC FAMILY MEMBER"/>
    <property type="match status" value="1"/>
</dbReference>
<dbReference type="InterPro" id="IPR051280">
    <property type="entry name" value="Cl-channel/antiporter"/>
</dbReference>
<proteinExistence type="inferred from homology"/>
<comment type="subcellular location">
    <subcellularLocation>
        <location evidence="1 12">Membrane</location>
        <topology evidence="1 12">Multi-pass membrane protein</topology>
    </subcellularLocation>
</comment>
<dbReference type="Pfam" id="PF00654">
    <property type="entry name" value="Voltage_CLC"/>
    <property type="match status" value="1"/>
</dbReference>
<feature type="transmembrane region" description="Helical" evidence="12">
    <location>
        <begin position="179"/>
        <end position="201"/>
    </location>
</feature>
<accession>C1FJW3</accession>
<dbReference type="InterPro" id="IPR046342">
    <property type="entry name" value="CBS_dom_sf"/>
</dbReference>
<dbReference type="InterPro" id="IPR000644">
    <property type="entry name" value="CBS_dom"/>
</dbReference>
<gene>
    <name evidence="15" type="ORF">MICPUN_109223</name>
</gene>
<dbReference type="GO" id="GO:0005254">
    <property type="term" value="F:chloride channel activity"/>
    <property type="evidence" value="ECO:0007669"/>
    <property type="project" value="UniProtKB-UniRule"/>
</dbReference>
<evidence type="ECO:0000256" key="6">
    <source>
        <dbReference type="ARBA" id="ARBA00022989"/>
    </source>
</evidence>
<keyword evidence="5" id="KW-0677">Repeat</keyword>
<dbReference type="PROSITE" id="PS51371">
    <property type="entry name" value="CBS"/>
    <property type="match status" value="1"/>
</dbReference>
<dbReference type="GO" id="GO:0016020">
    <property type="term" value="C:membrane"/>
    <property type="evidence" value="ECO:0007669"/>
    <property type="project" value="UniProtKB-SubCell"/>
</dbReference>
<dbReference type="SMART" id="SM00116">
    <property type="entry name" value="CBS"/>
    <property type="match status" value="2"/>
</dbReference>
<dbReference type="GeneID" id="8248044"/>
<evidence type="ECO:0000256" key="9">
    <source>
        <dbReference type="ARBA" id="ARBA00023136"/>
    </source>
</evidence>
<dbReference type="RefSeq" id="XP_002509412.1">
    <property type="nucleotide sequence ID" value="XM_002509366.1"/>
</dbReference>
<feature type="domain" description="CBS" evidence="14">
    <location>
        <begin position="382"/>
        <end position="442"/>
    </location>
</feature>
<feature type="region of interest" description="Disordered" evidence="13">
    <location>
        <begin position="442"/>
        <end position="507"/>
    </location>
</feature>
<dbReference type="eggNOG" id="KOG0474">
    <property type="taxonomic scope" value="Eukaryota"/>
</dbReference>
<feature type="transmembrane region" description="Helical" evidence="12">
    <location>
        <begin position="115"/>
        <end position="135"/>
    </location>
</feature>
<keyword evidence="3 12" id="KW-0813">Transport</keyword>
<keyword evidence="9 12" id="KW-0472">Membrane</keyword>
<dbReference type="SUPFAM" id="SSF54631">
    <property type="entry name" value="CBS-domain pair"/>
    <property type="match status" value="1"/>
</dbReference>
<keyword evidence="16" id="KW-1185">Reference proteome</keyword>
<keyword evidence="6 12" id="KW-1133">Transmembrane helix</keyword>
<dbReference type="KEGG" id="mis:MICPUN_109223"/>
<evidence type="ECO:0000256" key="2">
    <source>
        <dbReference type="ARBA" id="ARBA00009476"/>
    </source>
</evidence>
<evidence type="ECO:0000313" key="15">
    <source>
        <dbReference type="EMBL" id="ACO70670.1"/>
    </source>
</evidence>
<dbReference type="Gene3D" id="3.10.580.10">
    <property type="entry name" value="CBS-domain"/>
    <property type="match status" value="1"/>
</dbReference>
<organism evidence="15 16">
    <name type="scientific">Micromonas commoda (strain RCC299 / NOUM17 / CCMP2709)</name>
    <name type="common">Picoplanktonic green alga</name>
    <dbReference type="NCBI Taxonomy" id="296587"/>
    <lineage>
        <taxon>Eukaryota</taxon>
        <taxon>Viridiplantae</taxon>
        <taxon>Chlorophyta</taxon>
        <taxon>Mamiellophyceae</taxon>
        <taxon>Mamiellales</taxon>
        <taxon>Mamiellaceae</taxon>
        <taxon>Micromonas</taxon>
    </lineage>
</organism>
<dbReference type="Proteomes" id="UP000002009">
    <property type="component" value="Chromosome 12"/>
</dbReference>
<dbReference type="InterPro" id="IPR014743">
    <property type="entry name" value="Cl-channel_core"/>
</dbReference>
<comment type="caution">
    <text evidence="12">Lacks conserved residue(s) required for the propagation of feature annotation.</text>
</comment>
<evidence type="ECO:0000256" key="7">
    <source>
        <dbReference type="ARBA" id="ARBA00023065"/>
    </source>
</evidence>
<evidence type="ECO:0000256" key="1">
    <source>
        <dbReference type="ARBA" id="ARBA00004141"/>
    </source>
</evidence>
<feature type="transmembrane region" description="Helical" evidence="12">
    <location>
        <begin position="213"/>
        <end position="231"/>
    </location>
</feature>
<keyword evidence="7 12" id="KW-0406">Ion transport</keyword>
<keyword evidence="4 12" id="KW-0812">Transmembrane</keyword>
<evidence type="ECO:0000256" key="10">
    <source>
        <dbReference type="ARBA" id="ARBA00023214"/>
    </source>
</evidence>
<dbReference type="PANTHER" id="PTHR11689:SF136">
    <property type="entry name" value="H(+)_CL(-) EXCHANGE TRANSPORTER 7"/>
    <property type="match status" value="1"/>
</dbReference>
<evidence type="ECO:0000256" key="3">
    <source>
        <dbReference type="ARBA" id="ARBA00022448"/>
    </source>
</evidence>